<accession>A0AA41YET1</accession>
<comment type="caution">
    <text evidence="1">The sequence shown here is derived from an EMBL/GenBank/DDBJ whole genome shotgun (WGS) entry which is preliminary data.</text>
</comment>
<evidence type="ECO:0000313" key="1">
    <source>
        <dbReference type="EMBL" id="MCW0484647.1"/>
    </source>
</evidence>
<sequence length="100" mass="10650">MNAIQRLQAKVLGFKTNSEGGVHFLTGAGTSPSDKYYGFTITSYDTVITGITYLEPDKITGDITAMTSLPELAGLYIPISGGFSDITISAGSMMLFKDID</sequence>
<keyword evidence="2" id="KW-1185">Reference proteome</keyword>
<gene>
    <name evidence="1" type="ORF">N2K84_18075</name>
</gene>
<protein>
    <submittedName>
        <fullName evidence="1">Uncharacterized protein</fullName>
    </submittedName>
</protein>
<dbReference type="AlphaFoldDB" id="A0AA41YET1"/>
<reference evidence="1" key="1">
    <citation type="submission" date="2022-10" db="EMBL/GenBank/DDBJ databases">
        <title>Gaoshiqiia sediminis gen. nov., sp. nov., isolated from coastal sediment.</title>
        <authorList>
            <person name="Yu W.X."/>
            <person name="Mu D.S."/>
            <person name="Du J.Z."/>
            <person name="Liang Y.Q."/>
        </authorList>
    </citation>
    <scope>NUCLEOTIDE SEQUENCE</scope>
    <source>
        <strain evidence="1">A06</strain>
    </source>
</reference>
<dbReference type="EMBL" id="JAPAAF010000045">
    <property type="protein sequence ID" value="MCW0484647.1"/>
    <property type="molecule type" value="Genomic_DNA"/>
</dbReference>
<proteinExistence type="predicted"/>
<organism evidence="1 2">
    <name type="scientific">Gaoshiqia sediminis</name>
    <dbReference type="NCBI Taxonomy" id="2986998"/>
    <lineage>
        <taxon>Bacteria</taxon>
        <taxon>Pseudomonadati</taxon>
        <taxon>Bacteroidota</taxon>
        <taxon>Bacteroidia</taxon>
        <taxon>Marinilabiliales</taxon>
        <taxon>Prolixibacteraceae</taxon>
        <taxon>Gaoshiqia</taxon>
    </lineage>
</organism>
<name>A0AA41YET1_9BACT</name>
<evidence type="ECO:0000313" key="2">
    <source>
        <dbReference type="Proteomes" id="UP001163821"/>
    </source>
</evidence>
<dbReference type="RefSeq" id="WP_282593238.1">
    <property type="nucleotide sequence ID" value="NZ_JAPAAF010000045.1"/>
</dbReference>
<dbReference type="Proteomes" id="UP001163821">
    <property type="component" value="Unassembled WGS sequence"/>
</dbReference>